<accession>A0A6V8LVW3</accession>
<evidence type="ECO:0000313" key="3">
    <source>
        <dbReference type="Proteomes" id="UP000494245"/>
    </source>
</evidence>
<evidence type="ECO:0000256" key="1">
    <source>
        <dbReference type="SAM" id="MobiDB-lite"/>
    </source>
</evidence>
<sequence>MDTQTAQSGLVLARHSWHCRGARTSSSATLSQLQTKGPEVQENRQGDPGRNEHRRWNRARDEMWGTGMATTMTLSEGNASIYFAIDHCSLCQLPI</sequence>
<feature type="region of interest" description="Disordered" evidence="1">
    <location>
        <begin position="22"/>
        <end position="62"/>
    </location>
</feature>
<reference evidence="2 3" key="1">
    <citation type="submission" date="2020-04" db="EMBL/GenBank/DDBJ databases">
        <authorList>
            <consortium name="Desulfovibrio sp. FSS-1 genome sequencing consortium"/>
            <person name="Shimoshige H."/>
            <person name="Kobayashi H."/>
            <person name="Maekawa T."/>
        </authorList>
    </citation>
    <scope>NUCLEOTIDE SEQUENCE [LARGE SCALE GENOMIC DNA]</scope>
    <source>
        <strain evidence="2 3">SIID29052-01</strain>
    </source>
</reference>
<dbReference type="RefSeq" id="WP_173083222.1">
    <property type="nucleotide sequence ID" value="NZ_BLTE01000006.1"/>
</dbReference>
<dbReference type="EMBL" id="BLTE01000006">
    <property type="protein sequence ID" value="GFK93807.1"/>
    <property type="molecule type" value="Genomic_DNA"/>
</dbReference>
<gene>
    <name evidence="2" type="ORF">NNJEOMEG_01642</name>
</gene>
<dbReference type="AlphaFoldDB" id="A0A6V8LVW3"/>
<proteinExistence type="predicted"/>
<dbReference type="Proteomes" id="UP000494245">
    <property type="component" value="Unassembled WGS sequence"/>
</dbReference>
<name>A0A6V8LVW3_9BACT</name>
<organism evidence="2 3">
    <name type="scientific">Fundidesulfovibrio magnetotacticus</name>
    <dbReference type="NCBI Taxonomy" id="2730080"/>
    <lineage>
        <taxon>Bacteria</taxon>
        <taxon>Pseudomonadati</taxon>
        <taxon>Thermodesulfobacteriota</taxon>
        <taxon>Desulfovibrionia</taxon>
        <taxon>Desulfovibrionales</taxon>
        <taxon>Desulfovibrionaceae</taxon>
        <taxon>Fundidesulfovibrio</taxon>
    </lineage>
</organism>
<comment type="caution">
    <text evidence="2">The sequence shown here is derived from an EMBL/GenBank/DDBJ whole genome shotgun (WGS) entry which is preliminary data.</text>
</comment>
<feature type="compositionally biased region" description="Basic and acidic residues" evidence="1">
    <location>
        <begin position="39"/>
        <end position="51"/>
    </location>
</feature>
<feature type="compositionally biased region" description="Low complexity" evidence="1">
    <location>
        <begin position="24"/>
        <end position="35"/>
    </location>
</feature>
<keyword evidence="3" id="KW-1185">Reference proteome</keyword>
<protein>
    <submittedName>
        <fullName evidence="2">Uncharacterized protein</fullName>
    </submittedName>
</protein>
<evidence type="ECO:0000313" key="2">
    <source>
        <dbReference type="EMBL" id="GFK93807.1"/>
    </source>
</evidence>
<reference evidence="2 3" key="2">
    <citation type="submission" date="2020-05" db="EMBL/GenBank/DDBJ databases">
        <title>Draft genome sequence of Desulfovibrio sp. strainFSS-1.</title>
        <authorList>
            <person name="Shimoshige H."/>
            <person name="Kobayashi H."/>
            <person name="Maekawa T."/>
        </authorList>
    </citation>
    <scope>NUCLEOTIDE SEQUENCE [LARGE SCALE GENOMIC DNA]</scope>
    <source>
        <strain evidence="2 3">SIID29052-01</strain>
    </source>
</reference>